<evidence type="ECO:0000313" key="1">
    <source>
        <dbReference type="EMBL" id="EWS74439.1"/>
    </source>
</evidence>
<dbReference type="EMBL" id="GG662704">
    <property type="protein sequence ID" value="EWS74439.1"/>
    <property type="molecule type" value="Genomic_DNA"/>
</dbReference>
<protein>
    <submittedName>
        <fullName evidence="1">Uncharacterized protein</fullName>
    </submittedName>
</protein>
<sequence>MFNLMAMLIIKQNQNYLKVQNYIMLVTQKAQLQNVTKTKDIQATILLVKQLKNQLNCIPQPYMFRQCKHNFQNNCFQIYLLFSVSQLHKVIHRKNKQLKTQIPIFFLRQIIQPFSNMVA</sequence>
<proteinExistence type="predicted"/>
<dbReference type="KEGG" id="tet:TTHERM_000077259"/>
<evidence type="ECO:0000313" key="2">
    <source>
        <dbReference type="Proteomes" id="UP000009168"/>
    </source>
</evidence>
<reference evidence="2" key="1">
    <citation type="journal article" date="2006" name="PLoS Biol.">
        <title>Macronuclear genome sequence of the ciliate Tetrahymena thermophila, a model eukaryote.</title>
        <authorList>
            <person name="Eisen J.A."/>
            <person name="Coyne R.S."/>
            <person name="Wu M."/>
            <person name="Wu D."/>
            <person name="Thiagarajan M."/>
            <person name="Wortman J.R."/>
            <person name="Badger J.H."/>
            <person name="Ren Q."/>
            <person name="Amedeo P."/>
            <person name="Jones K.M."/>
            <person name="Tallon L.J."/>
            <person name="Delcher A.L."/>
            <person name="Salzberg S.L."/>
            <person name="Silva J.C."/>
            <person name="Haas B.J."/>
            <person name="Majoros W.H."/>
            <person name="Farzad M."/>
            <person name="Carlton J.M."/>
            <person name="Smith R.K. Jr."/>
            <person name="Garg J."/>
            <person name="Pearlman R.E."/>
            <person name="Karrer K.M."/>
            <person name="Sun L."/>
            <person name="Manning G."/>
            <person name="Elde N.C."/>
            <person name="Turkewitz A.P."/>
            <person name="Asai D.J."/>
            <person name="Wilkes D.E."/>
            <person name="Wang Y."/>
            <person name="Cai H."/>
            <person name="Collins K."/>
            <person name="Stewart B.A."/>
            <person name="Lee S.R."/>
            <person name="Wilamowska K."/>
            <person name="Weinberg Z."/>
            <person name="Ruzzo W.L."/>
            <person name="Wloga D."/>
            <person name="Gaertig J."/>
            <person name="Frankel J."/>
            <person name="Tsao C.-C."/>
            <person name="Gorovsky M.A."/>
            <person name="Keeling P.J."/>
            <person name="Waller R.F."/>
            <person name="Patron N.J."/>
            <person name="Cherry J.M."/>
            <person name="Stover N.A."/>
            <person name="Krieger C.J."/>
            <person name="del Toro C."/>
            <person name="Ryder H.F."/>
            <person name="Williamson S.C."/>
            <person name="Barbeau R.A."/>
            <person name="Hamilton E.P."/>
            <person name="Orias E."/>
        </authorList>
    </citation>
    <scope>NUCLEOTIDE SEQUENCE [LARGE SCALE GENOMIC DNA]</scope>
    <source>
        <strain evidence="2">SB210</strain>
    </source>
</reference>
<name>W7XJY6_TETTS</name>
<keyword evidence="2" id="KW-1185">Reference proteome</keyword>
<gene>
    <name evidence="1" type="ORF">TTHERM_000077259</name>
</gene>
<dbReference type="GeneID" id="24437125"/>
<organism evidence="1 2">
    <name type="scientific">Tetrahymena thermophila (strain SB210)</name>
    <dbReference type="NCBI Taxonomy" id="312017"/>
    <lineage>
        <taxon>Eukaryota</taxon>
        <taxon>Sar</taxon>
        <taxon>Alveolata</taxon>
        <taxon>Ciliophora</taxon>
        <taxon>Intramacronucleata</taxon>
        <taxon>Oligohymenophorea</taxon>
        <taxon>Hymenostomatida</taxon>
        <taxon>Tetrahymenina</taxon>
        <taxon>Tetrahymenidae</taxon>
        <taxon>Tetrahymena</taxon>
    </lineage>
</organism>
<accession>W7XJY6</accession>
<dbReference type="Proteomes" id="UP000009168">
    <property type="component" value="Unassembled WGS sequence"/>
</dbReference>
<dbReference type="RefSeq" id="XP_012653016.1">
    <property type="nucleotide sequence ID" value="XM_012797562.1"/>
</dbReference>
<dbReference type="AlphaFoldDB" id="W7XJY6"/>
<dbReference type="InParanoid" id="W7XJY6"/>